<feature type="domain" description="Polysaccharide lyase family 8 C-terminal" evidence="5">
    <location>
        <begin position="678"/>
        <end position="744"/>
    </location>
</feature>
<dbReference type="InterPro" id="IPR033803">
    <property type="entry name" value="CBD-like_Golvesin-Xly"/>
</dbReference>
<protein>
    <submittedName>
        <fullName evidence="8">Hyaluronate lyase</fullName>
    </submittedName>
</protein>
<feature type="domain" description="Golvesin/Xly CBD-like" evidence="7">
    <location>
        <begin position="804"/>
        <end position="935"/>
    </location>
</feature>
<proteinExistence type="inferred from homology"/>
<evidence type="ECO:0000256" key="1">
    <source>
        <dbReference type="ARBA" id="ARBA00006699"/>
    </source>
</evidence>
<dbReference type="Gene3D" id="2.60.220.10">
    <property type="entry name" value="Polysaccharide lyase family 8-like, C-terminal"/>
    <property type="match status" value="1"/>
</dbReference>
<dbReference type="PANTHER" id="PTHR38481">
    <property type="entry name" value="HYALURONATE LYASE"/>
    <property type="match status" value="1"/>
</dbReference>
<dbReference type="InterPro" id="IPR014718">
    <property type="entry name" value="GH-type_carb-bd"/>
</dbReference>
<dbReference type="Gene3D" id="2.70.98.10">
    <property type="match status" value="1"/>
</dbReference>
<feature type="domain" description="Polysaccharide lyase family 8 central" evidence="4">
    <location>
        <begin position="407"/>
        <end position="663"/>
    </location>
</feature>
<dbReference type="Pfam" id="PF25275">
    <property type="entry name" value="Golvesin_C"/>
    <property type="match status" value="1"/>
</dbReference>
<keyword evidence="3 8" id="KW-0456">Lyase</keyword>
<dbReference type="Pfam" id="PF02278">
    <property type="entry name" value="Lyase_8"/>
    <property type="match status" value="1"/>
</dbReference>
<evidence type="ECO:0000313" key="8">
    <source>
        <dbReference type="EMBL" id="NOU82275.1"/>
    </source>
</evidence>
<dbReference type="InterPro" id="IPR038970">
    <property type="entry name" value="Lyase_8"/>
</dbReference>
<dbReference type="SUPFAM" id="SSF74650">
    <property type="entry name" value="Galactose mutarotase-like"/>
    <property type="match status" value="1"/>
</dbReference>
<dbReference type="InterPro" id="IPR011013">
    <property type="entry name" value="Gal_mutarotase_sf_dom"/>
</dbReference>
<dbReference type="InterPro" id="IPR003159">
    <property type="entry name" value="Lyase_8_central_dom"/>
</dbReference>
<sequence>MKKGGLWMRRMLMKSCMIMLILLLSVGSFGGITGMERARAADEFDGMREHRKVMLTGGASLNTADTDIAAAITRLTTEANGYWQTMNTSPSRTYLWSDNPGIGNSIHIRVTYERLYTMALAYATTGSALYQDSQLETDIVAALDYMYATRYHEAVTTTASGTSNWWDWQIGIPMQLNDTAVLMYDSLSPAQITNYMKAVERFSPTVTLTGANRSWKAIVVGVRGILVKDGAKIAAARDGLSSIFNYTVSGDGFYRDGSFIQHGNIPYTGGYGLSLLLAVSDLMGMLHGSTWQVTDPNQSNVWDWVYNTYQPLMYKGAMMDMVRGREISRNYSQDHDAGHTAMQGILLLSGIAPPAQAADFKQMLKGWIMSDTFKSFYSSAPIPSIVLAKSINADPLIEPAEELKVYKQFSAMDRAVQHRPDYSIGLAMYSKRISSFEAINSENAKAWYTSAGMTSLYNSDLGQYSNDFWPTVDNYRLPGTTVLSQTPSSSHTSANTWTGGSDIQNLYGSSGMDLQYADHTLGARKSWFMFDDEIVSLGAGITSTDNIAVETIVENRKLNTAGSNTLTVNGEVQPSALGWSETLDQVDWAHLSGSTAGADTGYYFPQNVSLAAKREARTGNWKQINPRPVTPSTPITRNYMTLWLNHGANPGGGEYQYVLLPGKTAAQVAAYAAAPDIEVLSNSSSVQAVKETKLGIIGANFWEDGASSVDLITVNKKASVMTREAEEGTLELSVSDPTQLNTGVIEVELERSANGYTADPGITVTQLSPTIKLTVNVNAAKGKTFKASFVPGSGTPPTLPGEEVIVDNNDTTGVLKTGSWKTSAVQTDRYGINYVHDDNSGKGSKSIAYTPELPVTATYSVYMMWPEHFNRSTAIPIEVIHAGGTATLTIDQTSNGGVWNLIGTYTFNAGTSGSVTIRNSGTSGYVAADAVKFVRNP</sequence>
<dbReference type="SUPFAM" id="SSF48230">
    <property type="entry name" value="Chondroitin AC/alginate lyase"/>
    <property type="match status" value="1"/>
</dbReference>
<dbReference type="SUPFAM" id="SSF49863">
    <property type="entry name" value="Hyaluronate lyase-like, C-terminal domain"/>
    <property type="match status" value="1"/>
</dbReference>
<dbReference type="Proteomes" id="UP000596857">
    <property type="component" value="Unassembled WGS sequence"/>
</dbReference>
<dbReference type="InterPro" id="IPR004103">
    <property type="entry name" value="Lyase_8_C"/>
</dbReference>
<feature type="domain" description="Polysaccharide lyase 8 N-terminal alpha-helical" evidence="6">
    <location>
        <begin position="54"/>
        <end position="365"/>
    </location>
</feature>
<comment type="caution">
    <text evidence="8">The sequence shown here is derived from an EMBL/GenBank/DDBJ whole genome shotgun (WGS) entry which is preliminary data.</text>
</comment>
<evidence type="ECO:0000259" key="7">
    <source>
        <dbReference type="Pfam" id="PF25275"/>
    </source>
</evidence>
<evidence type="ECO:0000259" key="6">
    <source>
        <dbReference type="Pfam" id="PF08124"/>
    </source>
</evidence>
<accession>A0ABX1YMJ4</accession>
<dbReference type="CDD" id="cd14488">
    <property type="entry name" value="CBM6-CBM35-CBM36_like_2"/>
    <property type="match status" value="1"/>
</dbReference>
<dbReference type="Gene3D" id="1.50.10.100">
    <property type="entry name" value="Chondroitin AC/alginate lyase"/>
    <property type="match status" value="1"/>
</dbReference>
<evidence type="ECO:0000259" key="5">
    <source>
        <dbReference type="Pfam" id="PF02884"/>
    </source>
</evidence>
<keyword evidence="9" id="KW-1185">Reference proteome</keyword>
<dbReference type="Pfam" id="PF08124">
    <property type="entry name" value="Lyase_8_N"/>
    <property type="match status" value="1"/>
</dbReference>
<dbReference type="GO" id="GO:0016829">
    <property type="term" value="F:lyase activity"/>
    <property type="evidence" value="ECO:0007669"/>
    <property type="project" value="UniProtKB-KW"/>
</dbReference>
<evidence type="ECO:0000256" key="3">
    <source>
        <dbReference type="ARBA" id="ARBA00023239"/>
    </source>
</evidence>
<dbReference type="PANTHER" id="PTHR38481:SF1">
    <property type="entry name" value="HYALURONATE LYASE"/>
    <property type="match status" value="1"/>
</dbReference>
<evidence type="ECO:0000256" key="2">
    <source>
        <dbReference type="ARBA" id="ARBA00022729"/>
    </source>
</evidence>
<dbReference type="Pfam" id="PF02884">
    <property type="entry name" value="Lyase_8_C"/>
    <property type="match status" value="1"/>
</dbReference>
<evidence type="ECO:0000313" key="9">
    <source>
        <dbReference type="Proteomes" id="UP000596857"/>
    </source>
</evidence>
<dbReference type="EMBL" id="WHOB01000069">
    <property type="protein sequence ID" value="NOU82275.1"/>
    <property type="molecule type" value="Genomic_DNA"/>
</dbReference>
<dbReference type="InterPro" id="IPR008929">
    <property type="entry name" value="Chondroitin_lyas"/>
</dbReference>
<dbReference type="InterPro" id="IPR012970">
    <property type="entry name" value="Lyase_8_alpha_N"/>
</dbReference>
<name>A0ABX1YMJ4_9BACL</name>
<reference evidence="8 9" key="1">
    <citation type="submission" date="2019-10" db="EMBL/GenBank/DDBJ databases">
        <title>Description of Paenibacillus terricola sp. nov.</title>
        <authorList>
            <person name="Carlier A."/>
            <person name="Qi S."/>
        </authorList>
    </citation>
    <scope>NUCLEOTIDE SEQUENCE [LARGE SCALE GENOMIC DNA]</scope>
    <source>
        <strain evidence="8 9">LMG 31459</strain>
    </source>
</reference>
<organism evidence="8 9">
    <name type="scientific">Paenibacillus phytohabitans</name>
    <dbReference type="NCBI Taxonomy" id="2654978"/>
    <lineage>
        <taxon>Bacteria</taxon>
        <taxon>Bacillati</taxon>
        <taxon>Bacillota</taxon>
        <taxon>Bacilli</taxon>
        <taxon>Bacillales</taxon>
        <taxon>Paenibacillaceae</taxon>
        <taxon>Paenibacillus</taxon>
    </lineage>
</organism>
<dbReference type="CDD" id="cd01083">
    <property type="entry name" value="GAG_Lyase"/>
    <property type="match status" value="1"/>
</dbReference>
<comment type="similarity">
    <text evidence="1">Belongs to the polysaccharide lyase 8 family.</text>
</comment>
<evidence type="ECO:0000259" key="4">
    <source>
        <dbReference type="Pfam" id="PF02278"/>
    </source>
</evidence>
<gene>
    <name evidence="8" type="ORF">GC101_25745</name>
</gene>
<keyword evidence="2" id="KW-0732">Signal</keyword>
<dbReference type="InterPro" id="IPR011071">
    <property type="entry name" value="Lyase_8-like_C"/>
</dbReference>